<sequence>PKLPKQSATPSNNVYDAQHEEIEVFLESLKNKPIVEQKQKLGDRLFPKVKTAVKNLRTKVQANKITIILLDTNDLRELAHSMNDPDIFKVKFEAAVAKITAAK</sequence>
<dbReference type="Gene3D" id="1.10.1900.10">
    <property type="entry name" value="c-terminal domain of poly(a) binding protein"/>
    <property type="match status" value="1"/>
</dbReference>
<dbReference type="OrthoDB" id="6159137at2759"/>
<dbReference type="GO" id="GO:0003723">
    <property type="term" value="F:RNA binding"/>
    <property type="evidence" value="ECO:0007669"/>
    <property type="project" value="InterPro"/>
</dbReference>
<dbReference type="SMART" id="SM00517">
    <property type="entry name" value="PolyA"/>
    <property type="match status" value="1"/>
</dbReference>
<accession>A0A9N9HM78</accession>
<evidence type="ECO:0000313" key="2">
    <source>
        <dbReference type="EMBL" id="CAG8691560.1"/>
    </source>
</evidence>
<dbReference type="Proteomes" id="UP000789831">
    <property type="component" value="Unassembled WGS sequence"/>
</dbReference>
<reference evidence="2" key="1">
    <citation type="submission" date="2021-06" db="EMBL/GenBank/DDBJ databases">
        <authorList>
            <person name="Kallberg Y."/>
            <person name="Tangrot J."/>
            <person name="Rosling A."/>
        </authorList>
    </citation>
    <scope>NUCLEOTIDE SEQUENCE</scope>
    <source>
        <strain evidence="2">MT106</strain>
    </source>
</reference>
<keyword evidence="3" id="KW-1185">Reference proteome</keyword>
<name>A0A9N9HM78_9GLOM</name>
<dbReference type="EMBL" id="CAJVPL010014678">
    <property type="protein sequence ID" value="CAG8691560.1"/>
    <property type="molecule type" value="Genomic_DNA"/>
</dbReference>
<gene>
    <name evidence="2" type="ORF">AGERDE_LOCUS13124</name>
</gene>
<feature type="domain" description="PABC" evidence="1">
    <location>
        <begin position="21"/>
        <end position="103"/>
    </location>
</feature>
<feature type="non-terminal residue" evidence="2">
    <location>
        <position position="103"/>
    </location>
</feature>
<dbReference type="Pfam" id="PF00658">
    <property type="entry name" value="MLLE"/>
    <property type="match status" value="1"/>
</dbReference>
<dbReference type="PROSITE" id="PS51309">
    <property type="entry name" value="PABC"/>
    <property type="match status" value="1"/>
</dbReference>
<evidence type="ECO:0000259" key="1">
    <source>
        <dbReference type="PROSITE" id="PS51309"/>
    </source>
</evidence>
<dbReference type="SUPFAM" id="SSF63570">
    <property type="entry name" value="PABC (PABP) domain"/>
    <property type="match status" value="1"/>
</dbReference>
<dbReference type="InterPro" id="IPR002004">
    <property type="entry name" value="PABP_HYD_C"/>
</dbReference>
<dbReference type="AlphaFoldDB" id="A0A9N9HM78"/>
<comment type="caution">
    <text evidence="2">The sequence shown here is derived from an EMBL/GenBank/DDBJ whole genome shotgun (WGS) entry which is preliminary data.</text>
</comment>
<proteinExistence type="predicted"/>
<dbReference type="InterPro" id="IPR036053">
    <property type="entry name" value="PABP-dom"/>
</dbReference>
<organism evidence="2 3">
    <name type="scientific">Ambispora gerdemannii</name>
    <dbReference type="NCBI Taxonomy" id="144530"/>
    <lineage>
        <taxon>Eukaryota</taxon>
        <taxon>Fungi</taxon>
        <taxon>Fungi incertae sedis</taxon>
        <taxon>Mucoromycota</taxon>
        <taxon>Glomeromycotina</taxon>
        <taxon>Glomeromycetes</taxon>
        <taxon>Archaeosporales</taxon>
        <taxon>Ambisporaceae</taxon>
        <taxon>Ambispora</taxon>
    </lineage>
</organism>
<protein>
    <submittedName>
        <fullName evidence="2">228_t:CDS:1</fullName>
    </submittedName>
</protein>
<evidence type="ECO:0000313" key="3">
    <source>
        <dbReference type="Proteomes" id="UP000789831"/>
    </source>
</evidence>